<feature type="transmembrane region" description="Helical" evidence="6">
    <location>
        <begin position="106"/>
        <end position="127"/>
    </location>
</feature>
<gene>
    <name evidence="8" type="ORF">GCM10010910_09180</name>
</gene>
<dbReference type="InterPro" id="IPR037185">
    <property type="entry name" value="EmrE-like"/>
</dbReference>
<protein>
    <submittedName>
        <fullName evidence="8">ABC transporter permease</fullName>
    </submittedName>
</protein>
<feature type="transmembrane region" description="Helical" evidence="6">
    <location>
        <begin position="81"/>
        <end position="100"/>
    </location>
</feature>
<dbReference type="Proteomes" id="UP000638043">
    <property type="component" value="Unassembled WGS sequence"/>
</dbReference>
<dbReference type="SUPFAM" id="SSF103481">
    <property type="entry name" value="Multidrug resistance efflux transporter EmrE"/>
    <property type="match status" value="2"/>
</dbReference>
<evidence type="ECO:0000313" key="9">
    <source>
        <dbReference type="Proteomes" id="UP000638043"/>
    </source>
</evidence>
<sequence>MLDSFVGRAEGGIMTASSSRLGWTAAAALAPAVWGTTYIVTTHLLPDGHPFFAALMRSLPAGLLALALTRTPPRGSWRWKSLVLGTLNMGAFFPLLFVAAQHLPGGAAATLGAVQPIVVAALAVWILRERLSGWRVLWGLCGIAGIALVVLRPGAGLDAIGLAAGLGGAASMAMGVVLVKRWGIPQGVSAMAFAGWQLTAAGAVLILPALLIDGVPSDIGMLAVAGYAWLGVIGGLCSYALWFAGIRRLPVTSTALLGILSPLVAAVLGAAFAGEGFSPAQLGGFVVAVAAMTLGQFPPPRTRDRETARRTAH</sequence>
<feature type="transmembrane region" description="Helical" evidence="6">
    <location>
        <begin position="51"/>
        <end position="69"/>
    </location>
</feature>
<feature type="transmembrane region" description="Helical" evidence="6">
    <location>
        <begin position="134"/>
        <end position="153"/>
    </location>
</feature>
<reference evidence="9" key="1">
    <citation type="journal article" date="2019" name="Int. J. Syst. Evol. Microbiol.">
        <title>The Global Catalogue of Microorganisms (GCM) 10K type strain sequencing project: providing services to taxonomists for standard genome sequencing and annotation.</title>
        <authorList>
            <consortium name="The Broad Institute Genomics Platform"/>
            <consortium name="The Broad Institute Genome Sequencing Center for Infectious Disease"/>
            <person name="Wu L."/>
            <person name="Ma J."/>
        </authorList>
    </citation>
    <scope>NUCLEOTIDE SEQUENCE [LARGE SCALE GENOMIC DNA]</scope>
    <source>
        <strain evidence="9">CGMCC 4.7181</strain>
    </source>
</reference>
<evidence type="ECO:0000256" key="2">
    <source>
        <dbReference type="ARBA" id="ARBA00007362"/>
    </source>
</evidence>
<proteinExistence type="inferred from homology"/>
<feature type="domain" description="EamA" evidence="7">
    <location>
        <begin position="160"/>
        <end position="293"/>
    </location>
</feature>
<comment type="caution">
    <text evidence="8">The sequence shown here is derived from an EMBL/GenBank/DDBJ whole genome shotgun (WGS) entry which is preliminary data.</text>
</comment>
<evidence type="ECO:0000256" key="6">
    <source>
        <dbReference type="SAM" id="Phobius"/>
    </source>
</evidence>
<dbReference type="PANTHER" id="PTHR32322">
    <property type="entry name" value="INNER MEMBRANE TRANSPORTER"/>
    <property type="match status" value="1"/>
</dbReference>
<keyword evidence="9" id="KW-1185">Reference proteome</keyword>
<evidence type="ECO:0000256" key="5">
    <source>
        <dbReference type="ARBA" id="ARBA00023136"/>
    </source>
</evidence>
<comment type="subcellular location">
    <subcellularLocation>
        <location evidence="1">Membrane</location>
        <topology evidence="1">Multi-pass membrane protein</topology>
    </subcellularLocation>
</comment>
<keyword evidence="4 6" id="KW-1133">Transmembrane helix</keyword>
<dbReference type="EMBL" id="BMMQ01000002">
    <property type="protein sequence ID" value="GGO61418.1"/>
    <property type="molecule type" value="Genomic_DNA"/>
</dbReference>
<comment type="similarity">
    <text evidence="2">Belongs to the EamA transporter family.</text>
</comment>
<feature type="transmembrane region" description="Helical" evidence="6">
    <location>
        <begin position="280"/>
        <end position="297"/>
    </location>
</feature>
<name>A0ABQ2N0I0_9MICO</name>
<dbReference type="InterPro" id="IPR000620">
    <property type="entry name" value="EamA_dom"/>
</dbReference>
<dbReference type="Gene3D" id="1.10.3730.20">
    <property type="match status" value="1"/>
</dbReference>
<evidence type="ECO:0000256" key="1">
    <source>
        <dbReference type="ARBA" id="ARBA00004141"/>
    </source>
</evidence>
<evidence type="ECO:0000259" key="7">
    <source>
        <dbReference type="Pfam" id="PF00892"/>
    </source>
</evidence>
<dbReference type="Pfam" id="PF00892">
    <property type="entry name" value="EamA"/>
    <property type="match status" value="2"/>
</dbReference>
<dbReference type="InterPro" id="IPR050638">
    <property type="entry name" value="AA-Vitamin_Transporters"/>
</dbReference>
<keyword evidence="3 6" id="KW-0812">Transmembrane</keyword>
<evidence type="ECO:0000256" key="4">
    <source>
        <dbReference type="ARBA" id="ARBA00022989"/>
    </source>
</evidence>
<evidence type="ECO:0000256" key="3">
    <source>
        <dbReference type="ARBA" id="ARBA00022692"/>
    </source>
</evidence>
<keyword evidence="5 6" id="KW-0472">Membrane</keyword>
<feature type="transmembrane region" description="Helical" evidence="6">
    <location>
        <begin position="191"/>
        <end position="212"/>
    </location>
</feature>
<feature type="transmembrane region" description="Helical" evidence="6">
    <location>
        <begin position="159"/>
        <end position="179"/>
    </location>
</feature>
<feature type="domain" description="EamA" evidence="7">
    <location>
        <begin position="26"/>
        <end position="150"/>
    </location>
</feature>
<dbReference type="PANTHER" id="PTHR32322:SF2">
    <property type="entry name" value="EAMA DOMAIN-CONTAINING PROTEIN"/>
    <property type="match status" value="1"/>
</dbReference>
<accession>A0ABQ2N0I0</accession>
<organism evidence="8 9">
    <name type="scientific">Microbacterium nanhaiense</name>
    <dbReference type="NCBI Taxonomy" id="1301026"/>
    <lineage>
        <taxon>Bacteria</taxon>
        <taxon>Bacillati</taxon>
        <taxon>Actinomycetota</taxon>
        <taxon>Actinomycetes</taxon>
        <taxon>Micrococcales</taxon>
        <taxon>Microbacteriaceae</taxon>
        <taxon>Microbacterium</taxon>
    </lineage>
</organism>
<feature type="transmembrane region" description="Helical" evidence="6">
    <location>
        <begin position="21"/>
        <end position="45"/>
    </location>
</feature>
<feature type="transmembrane region" description="Helical" evidence="6">
    <location>
        <begin position="255"/>
        <end position="274"/>
    </location>
</feature>
<evidence type="ECO:0000313" key="8">
    <source>
        <dbReference type="EMBL" id="GGO61418.1"/>
    </source>
</evidence>
<feature type="transmembrane region" description="Helical" evidence="6">
    <location>
        <begin position="224"/>
        <end position="243"/>
    </location>
</feature>